<dbReference type="CDD" id="cd07043">
    <property type="entry name" value="STAS_anti-anti-sigma_factors"/>
    <property type="match status" value="1"/>
</dbReference>
<dbReference type="RefSeq" id="WP_138695395.1">
    <property type="nucleotide sequence ID" value="NZ_JBHSAZ010000021.1"/>
</dbReference>
<organism evidence="4 5">
    <name type="scientific">Nonomuraea zeae</name>
    <dbReference type="NCBI Taxonomy" id="1642303"/>
    <lineage>
        <taxon>Bacteria</taxon>
        <taxon>Bacillati</taxon>
        <taxon>Actinomycetota</taxon>
        <taxon>Actinomycetes</taxon>
        <taxon>Streptosporangiales</taxon>
        <taxon>Streptosporangiaceae</taxon>
        <taxon>Nonomuraea</taxon>
    </lineage>
</organism>
<dbReference type="GO" id="GO:0043856">
    <property type="term" value="F:anti-sigma factor antagonist activity"/>
    <property type="evidence" value="ECO:0007669"/>
    <property type="project" value="InterPro"/>
</dbReference>
<accession>A0A5S4G0X9</accession>
<dbReference type="Gene3D" id="3.30.750.24">
    <property type="entry name" value="STAS domain"/>
    <property type="match status" value="1"/>
</dbReference>
<evidence type="ECO:0000259" key="3">
    <source>
        <dbReference type="PROSITE" id="PS50801"/>
    </source>
</evidence>
<gene>
    <name evidence="4" type="ORF">ETD85_41905</name>
</gene>
<dbReference type="AlphaFoldDB" id="A0A5S4G0X9"/>
<dbReference type="OrthoDB" id="3294096at2"/>
<comment type="similarity">
    <text evidence="1 2">Belongs to the anti-sigma-factor antagonist family.</text>
</comment>
<dbReference type="PANTHER" id="PTHR33495">
    <property type="entry name" value="ANTI-SIGMA FACTOR ANTAGONIST TM_1081-RELATED-RELATED"/>
    <property type="match status" value="1"/>
</dbReference>
<sequence>MTTLYSRAGAGLWLIPAAASVVRLRGELDLATRETVRESLLRALRHSTGLLILDLSGVSFCDAAGLGVMVGIQHQARSLGITLGLAAPGPHLASVLRLTDLDRSFPMYGITPGTSTGSIRSGPVATR</sequence>
<dbReference type="PANTHER" id="PTHR33495:SF2">
    <property type="entry name" value="ANTI-SIGMA FACTOR ANTAGONIST TM_1081-RELATED"/>
    <property type="match status" value="1"/>
</dbReference>
<evidence type="ECO:0000256" key="1">
    <source>
        <dbReference type="ARBA" id="ARBA00009013"/>
    </source>
</evidence>
<protein>
    <recommendedName>
        <fullName evidence="2">Anti-sigma factor antagonist</fullName>
    </recommendedName>
</protein>
<dbReference type="SUPFAM" id="SSF52091">
    <property type="entry name" value="SpoIIaa-like"/>
    <property type="match status" value="1"/>
</dbReference>
<evidence type="ECO:0000313" key="4">
    <source>
        <dbReference type="EMBL" id="TMR26616.1"/>
    </source>
</evidence>
<proteinExistence type="inferred from homology"/>
<dbReference type="InterPro" id="IPR003658">
    <property type="entry name" value="Anti-sigma_ant"/>
</dbReference>
<dbReference type="Proteomes" id="UP000306628">
    <property type="component" value="Unassembled WGS sequence"/>
</dbReference>
<dbReference type="PROSITE" id="PS50801">
    <property type="entry name" value="STAS"/>
    <property type="match status" value="1"/>
</dbReference>
<dbReference type="NCBIfam" id="TIGR00377">
    <property type="entry name" value="ant_ant_sig"/>
    <property type="match status" value="1"/>
</dbReference>
<dbReference type="EMBL" id="VCKX01000192">
    <property type="protein sequence ID" value="TMR26616.1"/>
    <property type="molecule type" value="Genomic_DNA"/>
</dbReference>
<evidence type="ECO:0000256" key="2">
    <source>
        <dbReference type="RuleBase" id="RU003749"/>
    </source>
</evidence>
<reference evidence="4 5" key="1">
    <citation type="submission" date="2019-05" db="EMBL/GenBank/DDBJ databases">
        <title>Draft genome sequence of Nonomuraea zeae DSM 100528.</title>
        <authorList>
            <person name="Saricaoglu S."/>
            <person name="Isik K."/>
        </authorList>
    </citation>
    <scope>NUCLEOTIDE SEQUENCE [LARGE SCALE GENOMIC DNA]</scope>
    <source>
        <strain evidence="4 5">DSM 100528</strain>
    </source>
</reference>
<feature type="domain" description="STAS" evidence="3">
    <location>
        <begin position="21"/>
        <end position="101"/>
    </location>
</feature>
<comment type="caution">
    <text evidence="4">The sequence shown here is derived from an EMBL/GenBank/DDBJ whole genome shotgun (WGS) entry which is preliminary data.</text>
</comment>
<dbReference type="Pfam" id="PF01740">
    <property type="entry name" value="STAS"/>
    <property type="match status" value="1"/>
</dbReference>
<name>A0A5S4G0X9_9ACTN</name>
<keyword evidence="5" id="KW-1185">Reference proteome</keyword>
<dbReference type="InterPro" id="IPR036513">
    <property type="entry name" value="STAS_dom_sf"/>
</dbReference>
<dbReference type="InterPro" id="IPR002645">
    <property type="entry name" value="STAS_dom"/>
</dbReference>
<evidence type="ECO:0000313" key="5">
    <source>
        <dbReference type="Proteomes" id="UP000306628"/>
    </source>
</evidence>